<sequence>MGIVNAWCWQWLRWCCLVCASNGFVGSEDVQDDPDKAIIILIKPEAWPSANLTKGSADDLFRSAAEAGPRDILKLYSTAGQLLNISPELPQNTPDNPYSLQVVAANGFAMLHKNTGDDMKALESRISELERQLKSDLPLPPAVQQLQLQVDAFRQKLETTESLSWLGEYCFRGPIVAFHILLDEIMLCGTRDNAEFKSELIYEVKEKLT</sequence>
<protein>
    <submittedName>
        <fullName evidence="3">Uncharacterized protein</fullName>
    </submittedName>
</protein>
<evidence type="ECO:0000256" key="2">
    <source>
        <dbReference type="SAM" id="SignalP"/>
    </source>
</evidence>
<dbReference type="Proteomes" id="UP000801492">
    <property type="component" value="Unassembled WGS sequence"/>
</dbReference>
<feature type="signal peptide" evidence="2">
    <location>
        <begin position="1"/>
        <end position="27"/>
    </location>
</feature>
<gene>
    <name evidence="3" type="ORF">ILUMI_03529</name>
</gene>
<accession>A0A8K0GKD4</accession>
<dbReference type="OrthoDB" id="546632at2759"/>
<feature type="coiled-coil region" evidence="1">
    <location>
        <begin position="112"/>
        <end position="163"/>
    </location>
</feature>
<organism evidence="3 4">
    <name type="scientific">Ignelater luminosus</name>
    <name type="common">Cucubano</name>
    <name type="synonym">Pyrophorus luminosus</name>
    <dbReference type="NCBI Taxonomy" id="2038154"/>
    <lineage>
        <taxon>Eukaryota</taxon>
        <taxon>Metazoa</taxon>
        <taxon>Ecdysozoa</taxon>
        <taxon>Arthropoda</taxon>
        <taxon>Hexapoda</taxon>
        <taxon>Insecta</taxon>
        <taxon>Pterygota</taxon>
        <taxon>Neoptera</taxon>
        <taxon>Endopterygota</taxon>
        <taxon>Coleoptera</taxon>
        <taxon>Polyphaga</taxon>
        <taxon>Elateriformia</taxon>
        <taxon>Elateroidea</taxon>
        <taxon>Elateridae</taxon>
        <taxon>Agrypninae</taxon>
        <taxon>Pyrophorini</taxon>
        <taxon>Ignelater</taxon>
    </lineage>
</organism>
<proteinExistence type="predicted"/>
<feature type="chain" id="PRO_5035459252" evidence="2">
    <location>
        <begin position="28"/>
        <end position="209"/>
    </location>
</feature>
<evidence type="ECO:0000313" key="4">
    <source>
        <dbReference type="Proteomes" id="UP000801492"/>
    </source>
</evidence>
<keyword evidence="4" id="KW-1185">Reference proteome</keyword>
<keyword evidence="1" id="KW-0175">Coiled coil</keyword>
<name>A0A8K0GKD4_IGNLU</name>
<reference evidence="3" key="1">
    <citation type="submission" date="2019-08" db="EMBL/GenBank/DDBJ databases">
        <title>The genome of the North American firefly Photinus pyralis.</title>
        <authorList>
            <consortium name="Photinus pyralis genome working group"/>
            <person name="Fallon T.R."/>
            <person name="Sander Lower S.E."/>
            <person name="Weng J.-K."/>
        </authorList>
    </citation>
    <scope>NUCLEOTIDE SEQUENCE</scope>
    <source>
        <strain evidence="3">TRF0915ILg1</strain>
        <tissue evidence="3">Whole body</tissue>
    </source>
</reference>
<evidence type="ECO:0000256" key="1">
    <source>
        <dbReference type="SAM" id="Coils"/>
    </source>
</evidence>
<comment type="caution">
    <text evidence="3">The sequence shown here is derived from an EMBL/GenBank/DDBJ whole genome shotgun (WGS) entry which is preliminary data.</text>
</comment>
<dbReference type="EMBL" id="VTPC01001229">
    <property type="protein sequence ID" value="KAF2902656.1"/>
    <property type="molecule type" value="Genomic_DNA"/>
</dbReference>
<dbReference type="AlphaFoldDB" id="A0A8K0GKD4"/>
<keyword evidence="2" id="KW-0732">Signal</keyword>
<evidence type="ECO:0000313" key="3">
    <source>
        <dbReference type="EMBL" id="KAF2902656.1"/>
    </source>
</evidence>